<dbReference type="AlphaFoldDB" id="A0A7Y9IZX6"/>
<dbReference type="PANTHER" id="PTHR47708">
    <property type="match status" value="1"/>
</dbReference>
<keyword evidence="3" id="KW-1185">Reference proteome</keyword>
<dbReference type="Pfam" id="PF23544">
    <property type="entry name" value="AtuA_ferredoxin"/>
    <property type="match status" value="1"/>
</dbReference>
<proteinExistence type="predicted"/>
<dbReference type="RefSeq" id="WP_257022681.1">
    <property type="nucleotide sequence ID" value="NZ_JACBYR010000003.1"/>
</dbReference>
<name>A0A7Y9IZX6_9BURK</name>
<protein>
    <recommendedName>
        <fullName evidence="1">AtuA-like ferredoxin-fold domain-containing protein</fullName>
    </recommendedName>
</protein>
<dbReference type="EMBL" id="JACBYR010000003">
    <property type="protein sequence ID" value="NYE86046.1"/>
    <property type="molecule type" value="Genomic_DNA"/>
</dbReference>
<reference evidence="2 3" key="1">
    <citation type="submission" date="2020-07" db="EMBL/GenBank/DDBJ databases">
        <title>Genomic Encyclopedia of Type Strains, Phase IV (KMG-V): Genome sequencing to study the core and pangenomes of soil and plant-associated prokaryotes.</title>
        <authorList>
            <person name="Whitman W."/>
        </authorList>
    </citation>
    <scope>NUCLEOTIDE SEQUENCE [LARGE SCALE GENOMIC DNA]</scope>
    <source>
        <strain evidence="2 3">SAS40</strain>
    </source>
</reference>
<feature type="domain" description="AtuA-like ferredoxin-fold" evidence="1">
    <location>
        <begin position="35"/>
        <end position="133"/>
    </location>
</feature>
<dbReference type="InterPro" id="IPR056362">
    <property type="entry name" value="AtuA-like_ferredoxin_dom"/>
</dbReference>
<evidence type="ECO:0000313" key="2">
    <source>
        <dbReference type="EMBL" id="NYE86046.1"/>
    </source>
</evidence>
<evidence type="ECO:0000259" key="1">
    <source>
        <dbReference type="Pfam" id="PF23544"/>
    </source>
</evidence>
<evidence type="ECO:0000313" key="3">
    <source>
        <dbReference type="Proteomes" id="UP000542125"/>
    </source>
</evidence>
<dbReference type="Proteomes" id="UP000542125">
    <property type="component" value="Unassembled WGS sequence"/>
</dbReference>
<dbReference type="PANTHER" id="PTHR47708:SF2">
    <property type="entry name" value="SI:CH73-132F6.5"/>
    <property type="match status" value="1"/>
</dbReference>
<organism evidence="2 3">
    <name type="scientific">Pigmentiphaga litoralis</name>
    <dbReference type="NCBI Taxonomy" id="516702"/>
    <lineage>
        <taxon>Bacteria</taxon>
        <taxon>Pseudomonadati</taxon>
        <taxon>Pseudomonadota</taxon>
        <taxon>Betaproteobacteria</taxon>
        <taxon>Burkholderiales</taxon>
        <taxon>Alcaligenaceae</taxon>
        <taxon>Pigmentiphaga</taxon>
    </lineage>
</organism>
<accession>A0A7Y9IZX6</accession>
<sequence>MTSPTTTSAATSSASLTAATLTSATNSVASTSLAVPLYRLAHSRAGDKGNRSNLSLIAHDPAYYDHLVEHITADAVARWFGYRQPAHVERYLLPTLCAMNFVLDEVLDGGVNGSLNLDAHGKGLSFWLLDMPVAPPPGFDANGDGIIEQTVD</sequence>
<gene>
    <name evidence="2" type="ORF">FHW18_005365</name>
</gene>
<comment type="caution">
    <text evidence="2">The sequence shown here is derived from an EMBL/GenBank/DDBJ whole genome shotgun (WGS) entry which is preliminary data.</text>
</comment>